<dbReference type="EMBL" id="BSNX01000075">
    <property type="protein sequence ID" value="GLQ76126.1"/>
    <property type="molecule type" value="Genomic_DNA"/>
</dbReference>
<comment type="caution">
    <text evidence="3">The sequence shown here is derived from an EMBL/GenBank/DDBJ whole genome shotgun (WGS) entry which is preliminary data.</text>
</comment>
<dbReference type="InterPro" id="IPR015942">
    <property type="entry name" value="Asp/Glu/hydantoin_racemase"/>
</dbReference>
<dbReference type="SUPFAM" id="SSF53681">
    <property type="entry name" value="Aspartate/glutamate racemase"/>
    <property type="match status" value="2"/>
</dbReference>
<dbReference type="PANTHER" id="PTHR21198">
    <property type="entry name" value="GLUTAMATE RACEMASE"/>
    <property type="match status" value="1"/>
</dbReference>
<name>A0AAV5P2V4_9VIBR</name>
<organism evidence="3 4">
    <name type="scientific">Vibrio penaeicida</name>
    <dbReference type="NCBI Taxonomy" id="104609"/>
    <lineage>
        <taxon>Bacteria</taxon>
        <taxon>Pseudomonadati</taxon>
        <taxon>Pseudomonadota</taxon>
        <taxon>Gammaproteobacteria</taxon>
        <taxon>Vibrionales</taxon>
        <taxon>Vibrionaceae</taxon>
        <taxon>Vibrio</taxon>
    </lineage>
</organism>
<protein>
    <submittedName>
        <fullName evidence="3">Aspartate racemase</fullName>
    </submittedName>
</protein>
<gene>
    <name evidence="3" type="ORF">GCM10007932_54890</name>
</gene>
<evidence type="ECO:0000313" key="3">
    <source>
        <dbReference type="EMBL" id="GLQ76126.1"/>
    </source>
</evidence>
<dbReference type="Pfam" id="PF01177">
    <property type="entry name" value="Asp_Glu_race"/>
    <property type="match status" value="1"/>
</dbReference>
<keyword evidence="2" id="KW-0413">Isomerase</keyword>
<sequence length="240" mass="26437">MLTNMNNIRMDRVIGVLGGMGPLATAEFMKKVILHTPASVDQEHIPMLIRNIPQVPDRTNFLMGFGTDPFAALEHGFGELLKAGATCIVIPCNTAHHWYERLIHNRHVHTISIIESVVEQAISRGFQRVGILATDATIQTNLYQSSLGQYGIEALVPNHWQQMAVMEGIKAVKSGHLNVATNIIEPIFDELVKRGADAVILGCTEIPVALEKIEQEVPEKCLDSLEILAQKCVLWAKSSA</sequence>
<dbReference type="Gene3D" id="3.40.50.1860">
    <property type="match status" value="2"/>
</dbReference>
<accession>A0AAV5P2V4</accession>
<dbReference type="InterPro" id="IPR001920">
    <property type="entry name" value="Asp/Glu_race"/>
</dbReference>
<comment type="similarity">
    <text evidence="1">Belongs to the aspartate/glutamate racemases family.</text>
</comment>
<evidence type="ECO:0000256" key="2">
    <source>
        <dbReference type="ARBA" id="ARBA00023235"/>
    </source>
</evidence>
<dbReference type="Proteomes" id="UP001156690">
    <property type="component" value="Unassembled WGS sequence"/>
</dbReference>
<reference evidence="4" key="1">
    <citation type="journal article" date="2019" name="Int. J. Syst. Evol. Microbiol.">
        <title>The Global Catalogue of Microorganisms (GCM) 10K type strain sequencing project: providing services to taxonomists for standard genome sequencing and annotation.</title>
        <authorList>
            <consortium name="The Broad Institute Genomics Platform"/>
            <consortium name="The Broad Institute Genome Sequencing Center for Infectious Disease"/>
            <person name="Wu L."/>
            <person name="Ma J."/>
        </authorList>
    </citation>
    <scope>NUCLEOTIDE SEQUENCE [LARGE SCALE GENOMIC DNA]</scope>
    <source>
        <strain evidence="4">NBRC 15640</strain>
    </source>
</reference>
<dbReference type="GO" id="GO:0047661">
    <property type="term" value="F:amino-acid racemase activity"/>
    <property type="evidence" value="ECO:0007669"/>
    <property type="project" value="InterPro"/>
</dbReference>
<dbReference type="NCBIfam" id="TIGR00035">
    <property type="entry name" value="asp_race"/>
    <property type="match status" value="1"/>
</dbReference>
<evidence type="ECO:0000313" key="4">
    <source>
        <dbReference type="Proteomes" id="UP001156690"/>
    </source>
</evidence>
<keyword evidence="4" id="KW-1185">Reference proteome</keyword>
<proteinExistence type="inferred from homology"/>
<dbReference type="PANTHER" id="PTHR21198:SF7">
    <property type="entry name" value="ASPARTATE-GLUTAMATE RACEMASE FAMILY"/>
    <property type="match status" value="1"/>
</dbReference>
<dbReference type="AlphaFoldDB" id="A0AAV5P2V4"/>
<dbReference type="InterPro" id="IPR004380">
    <property type="entry name" value="Asp_race"/>
</dbReference>
<evidence type="ECO:0000256" key="1">
    <source>
        <dbReference type="ARBA" id="ARBA00007847"/>
    </source>
</evidence>